<dbReference type="FunFam" id="3.30.70.270:FF:000001">
    <property type="entry name" value="Diguanylate cyclase domain protein"/>
    <property type="match status" value="1"/>
</dbReference>
<dbReference type="STRING" id="1121937.GCA_000423125_00768"/>
<evidence type="ECO:0000256" key="2">
    <source>
        <dbReference type="ARBA" id="ARBA00012528"/>
    </source>
</evidence>
<dbReference type="SUPFAM" id="SSF55073">
    <property type="entry name" value="Nucleotide cyclase"/>
    <property type="match status" value="1"/>
</dbReference>
<comment type="caution">
    <text evidence="8">The sequence shown here is derived from an EMBL/GenBank/DDBJ whole genome shotgun (WGS) entry which is preliminary data.</text>
</comment>
<dbReference type="EMBL" id="DMND01000083">
    <property type="protein sequence ID" value="HAN27282.1"/>
    <property type="molecule type" value="Genomic_DNA"/>
</dbReference>
<keyword evidence="5" id="KW-0472">Membrane</keyword>
<sequence>MTRKPSPLQWFLLWCMAITSCHGAFGSHAVTLNAHTETAIRLLPEHFELLLDQSVNQTPDDVAARWSAGEFTPATDLNLGLQRSGAWARLELNNTMDQPRAVVLSHLYAPTDLVVIRQPRPDGSWHERRGGDLQTTTGNERSRTPSFLLQLPAQSATPIYLFVQTRSNLNFDMSIYAPNAYNRAEQTLALIYGALFGAVLISAFYLVLSATMVRSRLALILGTYLALYATYVGFLMGYVQYILPDALMPYTNQLHVLSLALLMHQGTRFYRAFLDLSHTAPIADKLVAGLQWLALGLAFVLDLPPPLAGLLSLVVVIIGPLLTTGLAIRLWYRNVKQAGIFTLGWVVAPVAAALGTLRVNGLLPNADWLLHLPAIGLLMTLACFSYAVLRRFSQERELVFVDPLTGLLNRRGLDARAAVEFERRERFSIPLTLLVLDIDHFKVVNDTHGHGVGDQILQALGDCLTRVSRELDLVARLGGEEFAILCVQTDLRSATVLAERLRRAVGALHVAGQRFTISIGVAPVRDSDRSIWDTLVRADSLMYQAKHEGRNRVVAAGHIA</sequence>
<dbReference type="Pfam" id="PF07696">
    <property type="entry name" value="7TMR-DISMED2"/>
    <property type="match status" value="1"/>
</dbReference>
<feature type="transmembrane region" description="Helical" evidence="5">
    <location>
        <begin position="217"/>
        <end position="241"/>
    </location>
</feature>
<dbReference type="Gene3D" id="3.30.70.270">
    <property type="match status" value="1"/>
</dbReference>
<dbReference type="GO" id="GO:0005886">
    <property type="term" value="C:plasma membrane"/>
    <property type="evidence" value="ECO:0007669"/>
    <property type="project" value="TreeGrafter"/>
</dbReference>
<evidence type="ECO:0000259" key="7">
    <source>
        <dbReference type="PROSITE" id="PS50887"/>
    </source>
</evidence>
<dbReference type="PROSITE" id="PS50887">
    <property type="entry name" value="GGDEF"/>
    <property type="match status" value="1"/>
</dbReference>
<evidence type="ECO:0000256" key="5">
    <source>
        <dbReference type="SAM" id="Phobius"/>
    </source>
</evidence>
<evidence type="ECO:0000313" key="8">
    <source>
        <dbReference type="EMBL" id="HAN27282.1"/>
    </source>
</evidence>
<dbReference type="PANTHER" id="PTHR45138">
    <property type="entry name" value="REGULATORY COMPONENTS OF SENSORY TRANSDUCTION SYSTEM"/>
    <property type="match status" value="1"/>
</dbReference>
<keyword evidence="6" id="KW-0732">Signal</keyword>
<dbReference type="CDD" id="cd01949">
    <property type="entry name" value="GGDEF"/>
    <property type="match status" value="1"/>
</dbReference>
<dbReference type="GO" id="GO:0043709">
    <property type="term" value="P:cell adhesion involved in single-species biofilm formation"/>
    <property type="evidence" value="ECO:0007669"/>
    <property type="project" value="TreeGrafter"/>
</dbReference>
<feature type="transmembrane region" description="Helical" evidence="5">
    <location>
        <begin position="307"/>
        <end position="331"/>
    </location>
</feature>
<evidence type="ECO:0000256" key="1">
    <source>
        <dbReference type="ARBA" id="ARBA00001946"/>
    </source>
</evidence>
<name>A0A3C1KKQ3_9GAMM</name>
<dbReference type="PROSITE" id="PS51257">
    <property type="entry name" value="PROKAR_LIPOPROTEIN"/>
    <property type="match status" value="1"/>
</dbReference>
<feature type="transmembrane region" description="Helical" evidence="5">
    <location>
        <begin position="369"/>
        <end position="389"/>
    </location>
</feature>
<dbReference type="InterPro" id="IPR050469">
    <property type="entry name" value="Diguanylate_Cyclase"/>
</dbReference>
<dbReference type="NCBIfam" id="TIGR00254">
    <property type="entry name" value="GGDEF"/>
    <property type="match status" value="1"/>
</dbReference>
<feature type="domain" description="GGDEF" evidence="7">
    <location>
        <begin position="429"/>
        <end position="558"/>
    </location>
</feature>
<dbReference type="Pfam" id="PF07695">
    <property type="entry name" value="7TMR-DISM_7TM"/>
    <property type="match status" value="1"/>
</dbReference>
<feature type="region of interest" description="Disordered" evidence="4">
    <location>
        <begin position="120"/>
        <end position="140"/>
    </location>
</feature>
<dbReference type="SMART" id="SM00267">
    <property type="entry name" value="GGDEF"/>
    <property type="match status" value="1"/>
</dbReference>
<dbReference type="GO" id="GO:1902201">
    <property type="term" value="P:negative regulation of bacterial-type flagellum-dependent cell motility"/>
    <property type="evidence" value="ECO:0007669"/>
    <property type="project" value="TreeGrafter"/>
</dbReference>
<evidence type="ECO:0000256" key="4">
    <source>
        <dbReference type="SAM" id="MobiDB-lite"/>
    </source>
</evidence>
<dbReference type="GO" id="GO:0052621">
    <property type="term" value="F:diguanylate cyclase activity"/>
    <property type="evidence" value="ECO:0007669"/>
    <property type="project" value="UniProtKB-EC"/>
</dbReference>
<keyword evidence="5" id="KW-1133">Transmembrane helix</keyword>
<gene>
    <name evidence="8" type="ORF">DCP75_06100</name>
</gene>
<dbReference type="AlphaFoldDB" id="A0A3C1KKQ3"/>
<dbReference type="InterPro" id="IPR029787">
    <property type="entry name" value="Nucleotide_cyclase"/>
</dbReference>
<organism evidence="8 9">
    <name type="scientific">Haliea salexigens</name>
    <dbReference type="NCBI Taxonomy" id="287487"/>
    <lineage>
        <taxon>Bacteria</taxon>
        <taxon>Pseudomonadati</taxon>
        <taxon>Pseudomonadota</taxon>
        <taxon>Gammaproteobacteria</taxon>
        <taxon>Cellvibrionales</taxon>
        <taxon>Halieaceae</taxon>
        <taxon>Haliea</taxon>
    </lineage>
</organism>
<dbReference type="PANTHER" id="PTHR45138:SF9">
    <property type="entry name" value="DIGUANYLATE CYCLASE DGCM-RELATED"/>
    <property type="match status" value="1"/>
</dbReference>
<accession>A0A3C1KKQ3</accession>
<feature type="signal peptide" evidence="6">
    <location>
        <begin position="1"/>
        <end position="23"/>
    </location>
</feature>
<dbReference type="Pfam" id="PF00990">
    <property type="entry name" value="GGDEF"/>
    <property type="match status" value="1"/>
</dbReference>
<feature type="transmembrane region" description="Helical" evidence="5">
    <location>
        <begin position="189"/>
        <end position="208"/>
    </location>
</feature>
<dbReference type="InterPro" id="IPR011623">
    <property type="entry name" value="7TMR_DISM_rcpt_extracell_dom1"/>
</dbReference>
<reference evidence="8 9" key="1">
    <citation type="journal article" date="2018" name="Nat. Biotechnol.">
        <title>A standardized bacterial taxonomy based on genome phylogeny substantially revises the tree of life.</title>
        <authorList>
            <person name="Parks D.H."/>
            <person name="Chuvochina M."/>
            <person name="Waite D.W."/>
            <person name="Rinke C."/>
            <person name="Skarshewski A."/>
            <person name="Chaumeil P.A."/>
            <person name="Hugenholtz P."/>
        </authorList>
    </citation>
    <scope>NUCLEOTIDE SEQUENCE [LARGE SCALE GENOMIC DNA]</scope>
    <source>
        <strain evidence="8">UBA9158</strain>
    </source>
</reference>
<dbReference type="InterPro" id="IPR011622">
    <property type="entry name" value="7TMR_DISM_rcpt_extracell_dom2"/>
</dbReference>
<dbReference type="Proteomes" id="UP000259273">
    <property type="component" value="Unassembled WGS sequence"/>
</dbReference>
<protein>
    <recommendedName>
        <fullName evidence="2">diguanylate cyclase</fullName>
        <ecNumber evidence="2">2.7.7.65</ecNumber>
    </recommendedName>
</protein>
<feature type="transmembrane region" description="Helical" evidence="5">
    <location>
        <begin position="338"/>
        <end position="357"/>
    </location>
</feature>
<dbReference type="Gene3D" id="2.60.40.2380">
    <property type="match status" value="1"/>
</dbReference>
<dbReference type="InterPro" id="IPR043128">
    <property type="entry name" value="Rev_trsase/Diguanyl_cyclase"/>
</dbReference>
<evidence type="ECO:0000256" key="6">
    <source>
        <dbReference type="SAM" id="SignalP"/>
    </source>
</evidence>
<evidence type="ECO:0000313" key="9">
    <source>
        <dbReference type="Proteomes" id="UP000259273"/>
    </source>
</evidence>
<dbReference type="EC" id="2.7.7.65" evidence="2"/>
<keyword evidence="5" id="KW-0812">Transmembrane</keyword>
<proteinExistence type="predicted"/>
<comment type="catalytic activity">
    <reaction evidence="3">
        <text>2 GTP = 3',3'-c-di-GMP + 2 diphosphate</text>
        <dbReference type="Rhea" id="RHEA:24898"/>
        <dbReference type="ChEBI" id="CHEBI:33019"/>
        <dbReference type="ChEBI" id="CHEBI:37565"/>
        <dbReference type="ChEBI" id="CHEBI:58805"/>
        <dbReference type="EC" id="2.7.7.65"/>
    </reaction>
</comment>
<feature type="chain" id="PRO_5017736619" description="diguanylate cyclase" evidence="6">
    <location>
        <begin position="24"/>
        <end position="560"/>
    </location>
</feature>
<comment type="cofactor">
    <cofactor evidence="1">
        <name>Mg(2+)</name>
        <dbReference type="ChEBI" id="CHEBI:18420"/>
    </cofactor>
</comment>
<evidence type="ECO:0000256" key="3">
    <source>
        <dbReference type="ARBA" id="ARBA00034247"/>
    </source>
</evidence>
<feature type="compositionally biased region" description="Basic and acidic residues" evidence="4">
    <location>
        <begin position="120"/>
        <end position="131"/>
    </location>
</feature>
<dbReference type="InterPro" id="IPR000160">
    <property type="entry name" value="GGDEF_dom"/>
</dbReference>